<sequence>MNSLQTLSFVRIFHLKDEEILRCSPNLRTLKCICQPLSVDWGAYRYPNLDFLTQLESLKMIFQSSFKGEFAAINFPVNIKKLTLSKIGLPWENMSIIGTLPNLENLKLVSDAFEGRRWKANDDEFKKLKFLKLDSLKLIKWNASSDDFPRLRRLVVRNCYYLEEIPSDLGYIPTLEMIKVHSCANRVNGSARRIQEEQLEIGNLDLKVIVSGSYW</sequence>
<evidence type="ECO:0000313" key="1">
    <source>
        <dbReference type="EMBL" id="KAL2455922.1"/>
    </source>
</evidence>
<protein>
    <submittedName>
        <fullName evidence="1">NB-ARC domain-containing protein</fullName>
    </submittedName>
</protein>
<reference evidence="2" key="1">
    <citation type="submission" date="2024-07" db="EMBL/GenBank/DDBJ databases">
        <title>Two chromosome-level genome assemblies of Korean endemic species Abeliophyllum distichum and Forsythia ovata (Oleaceae).</title>
        <authorList>
            <person name="Jang H."/>
        </authorList>
    </citation>
    <scope>NUCLEOTIDE SEQUENCE [LARGE SCALE GENOMIC DNA]</scope>
</reference>
<organism evidence="1 2">
    <name type="scientific">Abeliophyllum distichum</name>
    <dbReference type="NCBI Taxonomy" id="126358"/>
    <lineage>
        <taxon>Eukaryota</taxon>
        <taxon>Viridiplantae</taxon>
        <taxon>Streptophyta</taxon>
        <taxon>Embryophyta</taxon>
        <taxon>Tracheophyta</taxon>
        <taxon>Spermatophyta</taxon>
        <taxon>Magnoliopsida</taxon>
        <taxon>eudicotyledons</taxon>
        <taxon>Gunneridae</taxon>
        <taxon>Pentapetalae</taxon>
        <taxon>asterids</taxon>
        <taxon>lamiids</taxon>
        <taxon>Lamiales</taxon>
        <taxon>Oleaceae</taxon>
        <taxon>Forsythieae</taxon>
        <taxon>Abeliophyllum</taxon>
    </lineage>
</organism>
<dbReference type="InterPro" id="IPR032675">
    <property type="entry name" value="LRR_dom_sf"/>
</dbReference>
<dbReference type="Gene3D" id="3.80.10.10">
    <property type="entry name" value="Ribonuclease Inhibitor"/>
    <property type="match status" value="1"/>
</dbReference>
<dbReference type="Proteomes" id="UP001604336">
    <property type="component" value="Unassembled WGS sequence"/>
</dbReference>
<dbReference type="EMBL" id="JBFOLK010000149">
    <property type="protein sequence ID" value="KAL2455922.1"/>
    <property type="molecule type" value="Genomic_DNA"/>
</dbReference>
<gene>
    <name evidence="1" type="ORF">Adt_47035</name>
</gene>
<proteinExistence type="predicted"/>
<dbReference type="PANTHER" id="PTHR15140">
    <property type="entry name" value="TUBULIN-SPECIFIC CHAPERONE E"/>
    <property type="match status" value="1"/>
</dbReference>
<evidence type="ECO:0000313" key="2">
    <source>
        <dbReference type="Proteomes" id="UP001604336"/>
    </source>
</evidence>
<accession>A0ABD1NWB6</accession>
<dbReference type="PANTHER" id="PTHR15140:SF33">
    <property type="entry name" value="LATE BLIGHT RESISTANCE PROTEIN HOMOLOG R1A-3 ISOFORM X1"/>
    <property type="match status" value="1"/>
</dbReference>
<comment type="caution">
    <text evidence="1">The sequence shown here is derived from an EMBL/GenBank/DDBJ whole genome shotgun (WGS) entry which is preliminary data.</text>
</comment>
<keyword evidence="2" id="KW-1185">Reference proteome</keyword>
<dbReference type="AlphaFoldDB" id="A0ABD1NWB6"/>
<dbReference type="SUPFAM" id="SSF52047">
    <property type="entry name" value="RNI-like"/>
    <property type="match status" value="1"/>
</dbReference>
<name>A0ABD1NWB6_9LAMI</name>